<comment type="caution">
    <text evidence="3">The sequence shown here is derived from an EMBL/GenBank/DDBJ whole genome shotgun (WGS) entry which is preliminary data.</text>
</comment>
<evidence type="ECO:0000256" key="1">
    <source>
        <dbReference type="SAM" id="Coils"/>
    </source>
</evidence>
<evidence type="ECO:0000313" key="4">
    <source>
        <dbReference type="Proteomes" id="UP001362999"/>
    </source>
</evidence>
<dbReference type="AlphaFoldDB" id="A0AAW0APN1"/>
<dbReference type="Proteomes" id="UP001362999">
    <property type="component" value="Unassembled WGS sequence"/>
</dbReference>
<evidence type="ECO:0000313" key="3">
    <source>
        <dbReference type="EMBL" id="KAK7014355.1"/>
    </source>
</evidence>
<proteinExistence type="predicted"/>
<accession>A0AAW0APN1</accession>
<evidence type="ECO:0008006" key="5">
    <source>
        <dbReference type="Google" id="ProtNLM"/>
    </source>
</evidence>
<feature type="coiled-coil region" evidence="1">
    <location>
        <begin position="47"/>
        <end position="81"/>
    </location>
</feature>
<gene>
    <name evidence="3" type="ORF">R3P38DRAFT_3003307</name>
</gene>
<feature type="region of interest" description="Disordered" evidence="2">
    <location>
        <begin position="178"/>
        <end position="211"/>
    </location>
</feature>
<name>A0AAW0APN1_9AGAR</name>
<dbReference type="EMBL" id="JAWWNJ010000057">
    <property type="protein sequence ID" value="KAK7014355.1"/>
    <property type="molecule type" value="Genomic_DNA"/>
</dbReference>
<organism evidence="3 4">
    <name type="scientific">Favolaschia claudopus</name>
    <dbReference type="NCBI Taxonomy" id="2862362"/>
    <lineage>
        <taxon>Eukaryota</taxon>
        <taxon>Fungi</taxon>
        <taxon>Dikarya</taxon>
        <taxon>Basidiomycota</taxon>
        <taxon>Agaricomycotina</taxon>
        <taxon>Agaricomycetes</taxon>
        <taxon>Agaricomycetidae</taxon>
        <taxon>Agaricales</taxon>
        <taxon>Marasmiineae</taxon>
        <taxon>Mycenaceae</taxon>
        <taxon>Favolaschia</taxon>
    </lineage>
</organism>
<sequence length="585" mass="65823">MSNSAQRPSFLQSLLQSNQPPLDWQIPAIRGAISATEARLAPLRVERDVFLQQLAALEKQMAAIQKERKKLKKKATALDMTMRVIEKEVQAQSAILSPIRRLPPEILCEVFQWAVLHRLTRKVTGSKIPVASWFITHICRSWREAARACARLWSSIEIRMPDHVDNYNSRTRFIANSDTVPDTDAEMNTETDTDTDISSYEDTADSDSGNDHPSHSLSIYFPKAALDAQLELSYPAPLQVVFNTGLFKKASHLCKLLAALVCHSNRWERLRLDWTYDAEIFSVLAKIQGQLASLRFLKIGLRGSDYWPSIFADIFSVAPRLRRVEATILGEIPAFQFLLPQHQLTHLRLCTSSRRALDILPLLADTLIDAALSVDEAEYSSDLEDDSEDELESESLPTVVELPKLQWLSLDNDSGMGGLIIPRLESLKLDSCIVNVHTILDRSSCHLKSLSFTGWAAPRVLRSLVKQAPTLGHLWVEFPLLEEGKSLLSALTQSVADGVCPKLVSLEVELSRFSTFQPGGPKKDLEIICDAVESCWDVEEDSRTLLSVRFPMSKCPLAILERFDRMRLEGLDVNEFSVNQDEEEF</sequence>
<reference evidence="3 4" key="1">
    <citation type="journal article" date="2024" name="J Genomics">
        <title>Draft genome sequencing and assembly of Favolaschia claudopus CIRM-BRFM 2984 isolated from oak limbs.</title>
        <authorList>
            <person name="Navarro D."/>
            <person name="Drula E."/>
            <person name="Chaduli D."/>
            <person name="Cazenave R."/>
            <person name="Ahrendt S."/>
            <person name="Wang J."/>
            <person name="Lipzen A."/>
            <person name="Daum C."/>
            <person name="Barry K."/>
            <person name="Grigoriev I.V."/>
            <person name="Favel A."/>
            <person name="Rosso M.N."/>
            <person name="Martin F."/>
        </authorList>
    </citation>
    <scope>NUCLEOTIDE SEQUENCE [LARGE SCALE GENOMIC DNA]</scope>
    <source>
        <strain evidence="3 4">CIRM-BRFM 2984</strain>
    </source>
</reference>
<keyword evidence="1" id="KW-0175">Coiled coil</keyword>
<evidence type="ECO:0000256" key="2">
    <source>
        <dbReference type="SAM" id="MobiDB-lite"/>
    </source>
</evidence>
<keyword evidence="4" id="KW-1185">Reference proteome</keyword>
<protein>
    <recommendedName>
        <fullName evidence="5">F-box domain-containing protein</fullName>
    </recommendedName>
</protein>
<feature type="compositionally biased region" description="Acidic residues" evidence="2">
    <location>
        <begin position="181"/>
        <end position="195"/>
    </location>
</feature>